<proteinExistence type="predicted"/>
<organism evidence="2 3">
    <name type="scientific">Mycolicibacterium nivoides</name>
    <dbReference type="NCBI Taxonomy" id="2487344"/>
    <lineage>
        <taxon>Bacteria</taxon>
        <taxon>Bacillati</taxon>
        <taxon>Actinomycetota</taxon>
        <taxon>Actinomycetes</taxon>
        <taxon>Mycobacteriales</taxon>
        <taxon>Mycobacteriaceae</taxon>
        <taxon>Mycolicibacterium</taxon>
    </lineage>
</organism>
<name>A0ABW9L3B8_9MYCO</name>
<keyword evidence="1" id="KW-1133">Transmembrane helix</keyword>
<comment type="caution">
    <text evidence="2">The sequence shown here is derived from an EMBL/GenBank/DDBJ whole genome shotgun (WGS) entry which is preliminary data.</text>
</comment>
<dbReference type="EMBL" id="JBKBDD010000001">
    <property type="protein sequence ID" value="MFN6542448.1"/>
    <property type="molecule type" value="Genomic_DNA"/>
</dbReference>
<keyword evidence="1" id="KW-0472">Membrane</keyword>
<dbReference type="SUPFAM" id="SSF48452">
    <property type="entry name" value="TPR-like"/>
    <property type="match status" value="1"/>
</dbReference>
<dbReference type="Gene3D" id="1.25.40.10">
    <property type="entry name" value="Tetratricopeptide repeat domain"/>
    <property type="match status" value="2"/>
</dbReference>
<protein>
    <submittedName>
        <fullName evidence="2">Tetratricopeptide repeat protein</fullName>
    </submittedName>
</protein>
<gene>
    <name evidence="2" type="ORF">ACK4CT_04565</name>
</gene>
<dbReference type="Pfam" id="PF14559">
    <property type="entry name" value="TPR_19"/>
    <property type="match status" value="1"/>
</dbReference>
<evidence type="ECO:0000256" key="1">
    <source>
        <dbReference type="SAM" id="Phobius"/>
    </source>
</evidence>
<feature type="transmembrane region" description="Helical" evidence="1">
    <location>
        <begin position="263"/>
        <end position="281"/>
    </location>
</feature>
<sequence length="380" mass="41344">MTSMAGRSAEKVRVLLDLDRNEEAAQAARAGLQSDPNNAELLGLLASALHADGHAREARKWSERSLAIDPNQAWVHDVRARAILNGGGKVKEAVESASAAVKLAHTHAYYRYTLTRTQLEAKQRKAAQATAESIRTVAPASPLGPLSQALVEIDRAKFFRVHPVWAVVAVVVTRGAVLLFWAIAWLYMYFRRRGPLRRADAHLMEALRLNPGDAFTHRVAAEVARYRFRFVRAVDSTLASAAIDADMVDATELARGIVRRTTAITAVTFAVWLVLMLTLFSTMSHPAVMSILGTVLVIAAAAGVTWLYEEQTKRLPPGVLRLVRRRWGLPATVLVIAAWLSLMAANNPLSIAVPTAVGAVTLLAGFCVLTVKLVSARRIG</sequence>
<feature type="transmembrane region" description="Helical" evidence="1">
    <location>
        <begin position="287"/>
        <end position="307"/>
    </location>
</feature>
<keyword evidence="1" id="KW-0812">Transmembrane</keyword>
<keyword evidence="3" id="KW-1185">Reference proteome</keyword>
<dbReference type="Proteomes" id="UP001635816">
    <property type="component" value="Unassembled WGS sequence"/>
</dbReference>
<evidence type="ECO:0000313" key="2">
    <source>
        <dbReference type="EMBL" id="MFN6542448.1"/>
    </source>
</evidence>
<dbReference type="InterPro" id="IPR011990">
    <property type="entry name" value="TPR-like_helical_dom_sf"/>
</dbReference>
<feature type="transmembrane region" description="Helical" evidence="1">
    <location>
        <begin position="351"/>
        <end position="374"/>
    </location>
</feature>
<accession>A0ABW9L3B8</accession>
<reference evidence="2 3" key="1">
    <citation type="submission" date="2024-12" db="EMBL/GenBank/DDBJ databases">
        <title>The coexistence of Mycolicibacterium septicum and Mycolicibacterium nivoides in clinical samples.</title>
        <authorList>
            <person name="Wang C."/>
            <person name="Feng Y."/>
            <person name="Zong Z."/>
        </authorList>
    </citation>
    <scope>NUCLEOTIDE SEQUENCE [LARGE SCALE GENOMIC DNA]</scope>
    <source>
        <strain evidence="2 3">120309</strain>
    </source>
</reference>
<evidence type="ECO:0000313" key="3">
    <source>
        <dbReference type="Proteomes" id="UP001635816"/>
    </source>
</evidence>
<feature type="transmembrane region" description="Helical" evidence="1">
    <location>
        <begin position="327"/>
        <end position="345"/>
    </location>
</feature>
<dbReference type="RefSeq" id="WP_409542641.1">
    <property type="nucleotide sequence ID" value="NZ_JBKBDD010000001.1"/>
</dbReference>
<feature type="transmembrane region" description="Helical" evidence="1">
    <location>
        <begin position="164"/>
        <end position="188"/>
    </location>
</feature>